<sequence length="53" mass="6090">MLIFVDGILDKSEKRRGLEHEAEMWIQSLLGFQSSVNIVDNTDIYFTIVSCNL</sequence>
<accession>A0A2C9W8B5</accession>
<organism evidence="1">
    <name type="scientific">Manihot esculenta</name>
    <name type="common">Cassava</name>
    <name type="synonym">Jatropha manihot</name>
    <dbReference type="NCBI Taxonomy" id="3983"/>
    <lineage>
        <taxon>Eukaryota</taxon>
        <taxon>Viridiplantae</taxon>
        <taxon>Streptophyta</taxon>
        <taxon>Embryophyta</taxon>
        <taxon>Tracheophyta</taxon>
        <taxon>Spermatophyta</taxon>
        <taxon>Magnoliopsida</taxon>
        <taxon>eudicotyledons</taxon>
        <taxon>Gunneridae</taxon>
        <taxon>Pentapetalae</taxon>
        <taxon>rosids</taxon>
        <taxon>fabids</taxon>
        <taxon>Malpighiales</taxon>
        <taxon>Euphorbiaceae</taxon>
        <taxon>Crotonoideae</taxon>
        <taxon>Manihoteae</taxon>
        <taxon>Manihot</taxon>
    </lineage>
</organism>
<protein>
    <submittedName>
        <fullName evidence="1">Uncharacterized protein</fullName>
    </submittedName>
</protein>
<evidence type="ECO:0000313" key="1">
    <source>
        <dbReference type="EMBL" id="OAY55037.1"/>
    </source>
</evidence>
<name>A0A2C9W8B5_MANES</name>
<dbReference type="EMBL" id="CM004389">
    <property type="protein sequence ID" value="OAY55037.1"/>
    <property type="molecule type" value="Genomic_DNA"/>
</dbReference>
<proteinExistence type="predicted"/>
<reference evidence="1" key="1">
    <citation type="submission" date="2016-02" db="EMBL/GenBank/DDBJ databases">
        <title>WGS assembly of Manihot esculenta.</title>
        <authorList>
            <person name="Bredeson J.V."/>
            <person name="Prochnik S.E."/>
            <person name="Lyons J.B."/>
            <person name="Schmutz J."/>
            <person name="Grimwood J."/>
            <person name="Vrebalov J."/>
            <person name="Bart R.S."/>
            <person name="Amuge T."/>
            <person name="Ferguson M.E."/>
            <person name="Green R."/>
            <person name="Putnam N."/>
            <person name="Stites J."/>
            <person name="Rounsley S."/>
            <person name="Rokhsar D.S."/>
        </authorList>
    </citation>
    <scope>NUCLEOTIDE SEQUENCE [LARGE SCALE GENOMIC DNA]</scope>
    <source>
        <tissue evidence="1">Leaf</tissue>
    </source>
</reference>
<dbReference type="AlphaFoldDB" id="A0A2C9W8B5"/>
<gene>
    <name evidence="1" type="ORF">MANES_03G122600</name>
</gene>